<keyword evidence="9" id="KW-1185">Reference proteome</keyword>
<reference evidence="8" key="1">
    <citation type="submission" date="2016-12" db="EMBL/GenBank/DDBJ databases">
        <title>Discovery of methanogenic haloarchaea.</title>
        <authorList>
            <person name="Sorokin D.Y."/>
            <person name="Makarova K.S."/>
            <person name="Abbas B."/>
            <person name="Ferrer M."/>
            <person name="Golyshin P.N."/>
        </authorList>
    </citation>
    <scope>NUCLEOTIDE SEQUENCE [LARGE SCALE GENOMIC DNA]</scope>
    <source>
        <strain evidence="8">HMET1</strain>
    </source>
</reference>
<dbReference type="InParanoid" id="A0A1Q6DVP4"/>
<feature type="active site" description="Nucleophile" evidence="5">
    <location>
        <position position="155"/>
    </location>
</feature>
<feature type="binding site" evidence="6">
    <location>
        <begin position="204"/>
        <end position="207"/>
    </location>
    <ligand>
        <name>substrate</name>
    </ligand>
</feature>
<dbReference type="InterPro" id="IPR000246">
    <property type="entry name" value="Peptidase_T2"/>
</dbReference>
<evidence type="ECO:0000256" key="6">
    <source>
        <dbReference type="PIRSR" id="PIRSR600246-2"/>
    </source>
</evidence>
<dbReference type="EC" id="3.5.1.1" evidence="1"/>
<organism evidence="8 9">
    <name type="scientific">Methanohalarchaeum thermophilum</name>
    <dbReference type="NCBI Taxonomy" id="1903181"/>
    <lineage>
        <taxon>Archaea</taxon>
        <taxon>Methanobacteriati</taxon>
        <taxon>Methanobacteriota</taxon>
        <taxon>Methanonatronarchaeia</taxon>
        <taxon>Methanonatronarchaeales</taxon>
        <taxon>Methanonatronarchaeaceae</taxon>
        <taxon>Candidatus Methanohalarchaeum</taxon>
    </lineage>
</organism>
<feature type="site" description="Cleavage; by autolysis" evidence="7">
    <location>
        <begin position="154"/>
        <end position="155"/>
    </location>
</feature>
<dbReference type="STRING" id="1903181.BTN85_0941"/>
<dbReference type="AlphaFoldDB" id="A0A1Q6DVP4"/>
<name>A0A1Q6DVP4_METT1</name>
<dbReference type="EMBL" id="MSDW01000001">
    <property type="protein sequence ID" value="OKY78450.1"/>
    <property type="molecule type" value="Genomic_DNA"/>
</dbReference>
<evidence type="ECO:0000256" key="4">
    <source>
        <dbReference type="ARBA" id="ARBA00049366"/>
    </source>
</evidence>
<proteinExistence type="predicted"/>
<dbReference type="Gene3D" id="3.60.20.30">
    <property type="entry name" value="(Glycosyl)asparaginase"/>
    <property type="match status" value="1"/>
</dbReference>
<comment type="catalytic activity">
    <reaction evidence="4">
        <text>L-asparagine + H2O = L-aspartate + NH4(+)</text>
        <dbReference type="Rhea" id="RHEA:21016"/>
        <dbReference type="ChEBI" id="CHEBI:15377"/>
        <dbReference type="ChEBI" id="CHEBI:28938"/>
        <dbReference type="ChEBI" id="CHEBI:29991"/>
        <dbReference type="ChEBI" id="CHEBI:58048"/>
        <dbReference type="EC" id="3.5.1.1"/>
    </reaction>
</comment>
<dbReference type="SUPFAM" id="SSF56235">
    <property type="entry name" value="N-terminal nucleophile aminohydrolases (Ntn hydrolases)"/>
    <property type="match status" value="1"/>
</dbReference>
<evidence type="ECO:0000313" key="9">
    <source>
        <dbReference type="Proteomes" id="UP000185744"/>
    </source>
</evidence>
<feature type="binding site" evidence="6">
    <location>
        <begin position="182"/>
        <end position="185"/>
    </location>
    <ligand>
        <name>substrate</name>
    </ligand>
</feature>
<dbReference type="InterPro" id="IPR029055">
    <property type="entry name" value="Ntn_hydrolases_N"/>
</dbReference>
<dbReference type="Pfam" id="PF01112">
    <property type="entry name" value="Asparaginase_2"/>
    <property type="match status" value="1"/>
</dbReference>
<evidence type="ECO:0000313" key="8">
    <source>
        <dbReference type="EMBL" id="OKY78450.1"/>
    </source>
</evidence>
<accession>A0A1Q6DVP4</accession>
<evidence type="ECO:0000256" key="2">
    <source>
        <dbReference type="ARBA" id="ARBA00030414"/>
    </source>
</evidence>
<protein>
    <recommendedName>
        <fullName evidence="3">Plant-type L-asparaginase</fullName>
        <ecNumber evidence="1">3.5.1.1</ecNumber>
    </recommendedName>
    <alternativeName>
        <fullName evidence="2">L-asparagine amidohydrolase</fullName>
    </alternativeName>
</protein>
<evidence type="ECO:0000256" key="1">
    <source>
        <dbReference type="ARBA" id="ARBA00012920"/>
    </source>
</evidence>
<evidence type="ECO:0000256" key="5">
    <source>
        <dbReference type="PIRSR" id="PIRSR600246-1"/>
    </source>
</evidence>
<evidence type="ECO:0000256" key="3">
    <source>
        <dbReference type="ARBA" id="ARBA00044776"/>
    </source>
</evidence>
<dbReference type="GO" id="GO:0004067">
    <property type="term" value="F:asparaginase activity"/>
    <property type="evidence" value="ECO:0007669"/>
    <property type="project" value="UniProtKB-EC"/>
</dbReference>
<sequence length="284" mass="31538">MASIIVHGGAGKIQEEKRDLVREKIRNSVELGKEKLKRGKPYKSILSSIKYLEDSKIFNAGTGSVLTSDKKIQMDAGIVDQDRELGAVTCLEKTKNPILVADEVKNRSNHVILSGKGAKIFARNRGYQKYDPKTKEKVKQWENKKKSNSSNKYGTVGAVVVQSDKIVSASSTGGVWMKKQGRIGDTPILGCGIYADSNLGVAATGHGEGIIKTMLSRKVRDFYVENRNLDQALDKDINFLEKKLEKPEDKAGLIAINKEQEISFKKNTEDMPVGYFRTDEKDVK</sequence>
<dbReference type="GO" id="GO:0005737">
    <property type="term" value="C:cytoplasm"/>
    <property type="evidence" value="ECO:0007669"/>
    <property type="project" value="TreeGrafter"/>
</dbReference>
<gene>
    <name evidence="8" type="ORF">BTN85_0941</name>
</gene>
<dbReference type="Proteomes" id="UP000185744">
    <property type="component" value="Unassembled WGS sequence"/>
</dbReference>
<dbReference type="PANTHER" id="PTHR10188:SF6">
    <property type="entry name" value="N(4)-(BETA-N-ACETYLGLUCOSAMINYL)-L-ASPARAGINASE"/>
    <property type="match status" value="1"/>
</dbReference>
<evidence type="ECO:0000256" key="7">
    <source>
        <dbReference type="PIRSR" id="PIRSR600246-3"/>
    </source>
</evidence>
<dbReference type="PANTHER" id="PTHR10188">
    <property type="entry name" value="L-ASPARAGINASE"/>
    <property type="match status" value="1"/>
</dbReference>
<comment type="caution">
    <text evidence="8">The sequence shown here is derived from an EMBL/GenBank/DDBJ whole genome shotgun (WGS) entry which is preliminary data.</text>
</comment>